<feature type="transmembrane region" description="Helical" evidence="6">
    <location>
        <begin position="154"/>
        <end position="175"/>
    </location>
</feature>
<keyword evidence="2" id="KW-1003">Cell membrane</keyword>
<dbReference type="RefSeq" id="WP_077197719.1">
    <property type="nucleotide sequence ID" value="NZ_LBFC01000002.1"/>
</dbReference>
<evidence type="ECO:0000313" key="8">
    <source>
        <dbReference type="Proteomes" id="UP000242616"/>
    </source>
</evidence>
<comment type="subcellular location">
    <subcellularLocation>
        <location evidence="1">Cell membrane</location>
        <topology evidence="1">Multi-pass membrane protein</topology>
    </subcellularLocation>
</comment>
<evidence type="ECO:0000256" key="2">
    <source>
        <dbReference type="ARBA" id="ARBA00022475"/>
    </source>
</evidence>
<evidence type="ECO:0000256" key="6">
    <source>
        <dbReference type="SAM" id="Phobius"/>
    </source>
</evidence>
<evidence type="ECO:0000256" key="4">
    <source>
        <dbReference type="ARBA" id="ARBA00022989"/>
    </source>
</evidence>
<sequence>MKNKRIFLSIIFAVISGLTVVSIMNFLHKGNINIVSLIFSVPIKIYLVAFLIFFSSYFLEAFRMMYLLWHRGYKVSYFSLLYNNILGYFFSYLTPFAMGGQPFQIYHLVKKGVDSSYATGIMVARVLQNSLGGAIIAIIMLNTSMGWIMDKGKLVLLGIAISLISSFILILSMVVPEVMIPIVRGMSKILRKTNWVTRFENWVSNFKSSLEYMWKENTYIMIVDILGWFFIVMLQLFSLFYILKGISSLKINFWFLFGSINAVNAIAYFIPTPGSSGGIEATYQYVLSSIVGNSEISLIAITGWRFIAYYLQLVLGTFMLWINNKHVEE</sequence>
<feature type="transmembrane region" description="Helical" evidence="6">
    <location>
        <begin position="80"/>
        <end position="98"/>
    </location>
</feature>
<evidence type="ECO:0000256" key="5">
    <source>
        <dbReference type="ARBA" id="ARBA00023136"/>
    </source>
</evidence>
<gene>
    <name evidence="7" type="ORF">XJ44_00535</name>
</gene>
<organism evidence="7 8">
    <name type="scientific">Thermosipho affectus</name>
    <dbReference type="NCBI Taxonomy" id="660294"/>
    <lineage>
        <taxon>Bacteria</taxon>
        <taxon>Thermotogati</taxon>
        <taxon>Thermotogota</taxon>
        <taxon>Thermotogae</taxon>
        <taxon>Thermotogales</taxon>
        <taxon>Fervidobacteriaceae</taxon>
        <taxon>Thermosipho</taxon>
    </lineage>
</organism>
<dbReference type="InterPro" id="IPR022791">
    <property type="entry name" value="L-PG_synthase/AglD"/>
</dbReference>
<dbReference type="PANTHER" id="PTHR37693">
    <property type="entry name" value="PHOSPHATIDYLGLYCEROL LYSYLTRANSFERASE"/>
    <property type="match status" value="1"/>
</dbReference>
<evidence type="ECO:0000256" key="1">
    <source>
        <dbReference type="ARBA" id="ARBA00004651"/>
    </source>
</evidence>
<dbReference type="PANTHER" id="PTHR37693:SF1">
    <property type="entry name" value="INTEGRAL MEMBRANE PROTEIN"/>
    <property type="match status" value="1"/>
</dbReference>
<dbReference type="NCBIfam" id="TIGR00374">
    <property type="entry name" value="flippase-like domain"/>
    <property type="match status" value="1"/>
</dbReference>
<keyword evidence="8" id="KW-1185">Reference proteome</keyword>
<dbReference type="Pfam" id="PF03706">
    <property type="entry name" value="LPG_synthase_TM"/>
    <property type="match status" value="1"/>
</dbReference>
<comment type="caution">
    <text evidence="7">The sequence shown here is derived from an EMBL/GenBank/DDBJ whole genome shotgun (WGS) entry which is preliminary data.</text>
</comment>
<feature type="transmembrane region" description="Helical" evidence="6">
    <location>
        <begin position="118"/>
        <end position="142"/>
    </location>
</feature>
<keyword evidence="3 6" id="KW-0812">Transmembrane</keyword>
<dbReference type="EMBL" id="LBFC01000002">
    <property type="protein sequence ID" value="ONN28065.1"/>
    <property type="molecule type" value="Genomic_DNA"/>
</dbReference>
<feature type="transmembrane region" description="Helical" evidence="6">
    <location>
        <begin position="34"/>
        <end position="59"/>
    </location>
</feature>
<evidence type="ECO:0000256" key="3">
    <source>
        <dbReference type="ARBA" id="ARBA00022692"/>
    </source>
</evidence>
<protein>
    <submittedName>
        <fullName evidence="7">Uncharacterized protein</fullName>
    </submittedName>
</protein>
<dbReference type="Proteomes" id="UP000242616">
    <property type="component" value="Unassembled WGS sequence"/>
</dbReference>
<feature type="transmembrane region" description="Helical" evidence="6">
    <location>
        <begin position="253"/>
        <end position="270"/>
    </location>
</feature>
<keyword evidence="4 6" id="KW-1133">Transmembrane helix</keyword>
<feature type="transmembrane region" description="Helical" evidence="6">
    <location>
        <begin position="296"/>
        <end position="322"/>
    </location>
</feature>
<evidence type="ECO:0000313" key="7">
    <source>
        <dbReference type="EMBL" id="ONN28065.1"/>
    </source>
</evidence>
<feature type="transmembrane region" description="Helical" evidence="6">
    <location>
        <begin position="219"/>
        <end position="241"/>
    </location>
</feature>
<name>A0ABX3IJQ2_9BACT</name>
<keyword evidence="5 6" id="KW-0472">Membrane</keyword>
<reference evidence="7 8" key="1">
    <citation type="submission" date="2015-06" db="EMBL/GenBank/DDBJ databases">
        <title>Genome sequencing of Thermotogales isolates from hydrothermal vents.</title>
        <authorList>
            <person name="Haverkamp T.H."/>
            <person name="Kublanov I.V."/>
            <person name="Nesbo C.L."/>
        </authorList>
    </citation>
    <scope>NUCLEOTIDE SEQUENCE [LARGE SCALE GENOMIC DNA]</scope>
    <source>
        <strain evidence="8">ik275mar</strain>
    </source>
</reference>
<proteinExistence type="predicted"/>
<accession>A0ABX3IJQ2</accession>
<feature type="transmembrane region" description="Helical" evidence="6">
    <location>
        <begin position="7"/>
        <end position="28"/>
    </location>
</feature>